<feature type="signal peptide" evidence="2">
    <location>
        <begin position="1"/>
        <end position="21"/>
    </location>
</feature>
<feature type="region of interest" description="Disordered" evidence="1">
    <location>
        <begin position="178"/>
        <end position="201"/>
    </location>
</feature>
<accession>A0A4R0XQW5</accession>
<name>A0A4R0XQW5_9MOLU</name>
<evidence type="ECO:0008006" key="5">
    <source>
        <dbReference type="Google" id="ProtNLM"/>
    </source>
</evidence>
<keyword evidence="2" id="KW-0732">Signal</keyword>
<evidence type="ECO:0000256" key="2">
    <source>
        <dbReference type="SAM" id="SignalP"/>
    </source>
</evidence>
<dbReference type="RefSeq" id="WP_131598194.1">
    <property type="nucleotide sequence ID" value="NZ_CBDBYK010000003.1"/>
</dbReference>
<feature type="compositionally biased region" description="Basic and acidic residues" evidence="1">
    <location>
        <begin position="187"/>
        <end position="201"/>
    </location>
</feature>
<protein>
    <recommendedName>
        <fullName evidence="5">Lipoprotein</fullName>
    </recommendedName>
</protein>
<proteinExistence type="predicted"/>
<keyword evidence="4" id="KW-1185">Reference proteome</keyword>
<reference evidence="3 4" key="1">
    <citation type="submission" date="2018-02" db="EMBL/GenBank/DDBJ databases">
        <title>Mycoplasma marinum and Mycoplasma todarodis sp. nov., moderately halophilic and psychrotolerant mycoplasmas isolated from cephalopods.</title>
        <authorList>
            <person name="Viver T."/>
        </authorList>
    </citation>
    <scope>NUCLEOTIDE SEQUENCE [LARGE SCALE GENOMIC DNA]</scope>
    <source>
        <strain evidence="3 4">PE</strain>
    </source>
</reference>
<sequence length="581" mass="64472">MKFKLNKKIVLTSMAIPVAIATPISVVVSCGVANESTIKNLKPQIQTDRYSEKQLSQYSATPYSKNAIKGVYSSFLNTMKFTENFKGKLKLQALKVTDLMVISLLGYLRENDSANAGSDDSSSKIKLEHIKKLKAAKLHFSENLKKLKVQVDELFNLIAMGDNETIIGDLFGSVADKQETPISSNSKETKEEATKETKKDAKKESSMVLMAKLAFGKLKLVLDNVIDTLINIEHPNSPTWKTESNVEKIGSLKELENSSVPIKNASTTANITNTDKLELSKKIHAFLDGNLTKAISKQLIRSFKTGGVDIVEDYSNAMLMEASIAKEMVKPIDQPENAINDNGFKSGLKFLKKIAKDSPDKLIIYRNSVNKNIYFEIDTTAHDLINTARQNIKYNEKHVGALLEDGLLNDVLIGPMLKSKDTKTKMPSSETILGILGHPEKISGLLSKVDSMLGDFGKALQLTELDLQAAISNISGNQAQYYGQIDFDAKLKSYKMQKNAFISPQFNIFDIKNYGSNNNKIKEGIKNKKITEPHIKKEVNGINVDIPILEFIDKLTVDPYSNYTFSLMELALALKLKDVAL</sequence>
<dbReference type="EMBL" id="PSZO01000001">
    <property type="protein sequence ID" value="TCG11990.1"/>
    <property type="molecule type" value="Genomic_DNA"/>
</dbReference>
<organism evidence="3 4">
    <name type="scientific">Mycoplasma marinum</name>
    <dbReference type="NCBI Taxonomy" id="1937190"/>
    <lineage>
        <taxon>Bacteria</taxon>
        <taxon>Bacillati</taxon>
        <taxon>Mycoplasmatota</taxon>
        <taxon>Mollicutes</taxon>
        <taxon>Mycoplasmataceae</taxon>
        <taxon>Mycoplasma</taxon>
    </lineage>
</organism>
<comment type="caution">
    <text evidence="3">The sequence shown here is derived from an EMBL/GenBank/DDBJ whole genome shotgun (WGS) entry which is preliminary data.</text>
</comment>
<dbReference type="AlphaFoldDB" id="A0A4R0XQW5"/>
<dbReference type="OrthoDB" id="402208at2"/>
<dbReference type="Proteomes" id="UP000294192">
    <property type="component" value="Unassembled WGS sequence"/>
</dbReference>
<dbReference type="PROSITE" id="PS51257">
    <property type="entry name" value="PROKAR_LIPOPROTEIN"/>
    <property type="match status" value="1"/>
</dbReference>
<evidence type="ECO:0000313" key="3">
    <source>
        <dbReference type="EMBL" id="TCG11990.1"/>
    </source>
</evidence>
<gene>
    <name evidence="3" type="ORF">C4B24_00035</name>
</gene>
<evidence type="ECO:0000313" key="4">
    <source>
        <dbReference type="Proteomes" id="UP000294192"/>
    </source>
</evidence>
<feature type="chain" id="PRO_5020716453" description="Lipoprotein" evidence="2">
    <location>
        <begin position="22"/>
        <end position="581"/>
    </location>
</feature>
<evidence type="ECO:0000256" key="1">
    <source>
        <dbReference type="SAM" id="MobiDB-lite"/>
    </source>
</evidence>